<dbReference type="PANTHER" id="PTHR40053">
    <property type="entry name" value="SPORULATION-CONTROL PROTEIN SPO0M"/>
    <property type="match status" value="1"/>
</dbReference>
<accession>A0ABS4VTT3</accession>
<comment type="caution">
    <text evidence="1">The sequence shown here is derived from an EMBL/GenBank/DDBJ whole genome shotgun (WGS) entry which is preliminary data.</text>
</comment>
<dbReference type="InterPro" id="IPR009776">
    <property type="entry name" value="Spore_0_M"/>
</dbReference>
<organism evidence="1 2">
    <name type="scientific">Pseudonocardia parietis</name>
    <dbReference type="NCBI Taxonomy" id="570936"/>
    <lineage>
        <taxon>Bacteria</taxon>
        <taxon>Bacillati</taxon>
        <taxon>Actinomycetota</taxon>
        <taxon>Actinomycetes</taxon>
        <taxon>Pseudonocardiales</taxon>
        <taxon>Pseudonocardiaceae</taxon>
        <taxon>Pseudonocardia</taxon>
    </lineage>
</organism>
<gene>
    <name evidence="1" type="ORF">JOF36_003031</name>
</gene>
<dbReference type="RefSeq" id="WP_210027470.1">
    <property type="nucleotide sequence ID" value="NZ_JAGINU010000001.1"/>
</dbReference>
<protein>
    <submittedName>
        <fullName evidence="1">Sporulation-control protein</fullName>
    </submittedName>
</protein>
<dbReference type="Pfam" id="PF07070">
    <property type="entry name" value="Spo0M"/>
    <property type="match status" value="1"/>
</dbReference>
<sequence length="259" mass="28975">MVFRKLKARFGGGTTVDTVVHTPVAQPGGFLDGVVEVVGGEFEQQINHLTLRLEVEVEVERNDNEHRSTMSFAEQRVADPFVLHPGERHSVPFRFGVPLQAPFNVVHGHDLPGVRMGLRTELDIAGSLDRGDLDPVRIEPIPAQQQLLAAFERAGCHFRRADVEKGRLPGAQLGFYQEVEFTPPRDVARGLKEVEVTFLAGPHTIDVLIEGDRRGGFLDTGGDRTVRLTVAYDHLEQHDWTSEVRRHLEELARRRGLFG</sequence>
<name>A0ABS4VTT3_9PSEU</name>
<proteinExistence type="predicted"/>
<reference evidence="1 2" key="1">
    <citation type="submission" date="2021-03" db="EMBL/GenBank/DDBJ databases">
        <title>Sequencing the genomes of 1000 actinobacteria strains.</title>
        <authorList>
            <person name="Klenk H.-P."/>
        </authorList>
    </citation>
    <scope>NUCLEOTIDE SEQUENCE [LARGE SCALE GENOMIC DNA]</scope>
    <source>
        <strain evidence="1 2">DSM 45256</strain>
    </source>
</reference>
<dbReference type="PANTHER" id="PTHR40053:SF1">
    <property type="entry name" value="SPORULATION-CONTROL PROTEIN SPO0M"/>
    <property type="match status" value="1"/>
</dbReference>
<keyword evidence="2" id="KW-1185">Reference proteome</keyword>
<dbReference type="EMBL" id="JAGINU010000001">
    <property type="protein sequence ID" value="MBP2367335.1"/>
    <property type="molecule type" value="Genomic_DNA"/>
</dbReference>
<evidence type="ECO:0000313" key="1">
    <source>
        <dbReference type="EMBL" id="MBP2367335.1"/>
    </source>
</evidence>
<dbReference type="Proteomes" id="UP001519295">
    <property type="component" value="Unassembled WGS sequence"/>
</dbReference>
<evidence type="ECO:0000313" key="2">
    <source>
        <dbReference type="Proteomes" id="UP001519295"/>
    </source>
</evidence>